<dbReference type="Gene3D" id="4.10.830.40">
    <property type="match status" value="1"/>
</dbReference>
<evidence type="ECO:0000256" key="7">
    <source>
        <dbReference type="SAM" id="Coils"/>
    </source>
</evidence>
<evidence type="ECO:0000259" key="11">
    <source>
        <dbReference type="PROSITE" id="PS50188"/>
    </source>
</evidence>
<keyword evidence="2" id="KW-0479">Metal-binding</keyword>
<keyword evidence="4" id="KW-0862">Zinc</keyword>
<dbReference type="Pfam" id="PF13445">
    <property type="entry name" value="zf-RING_UBOX"/>
    <property type="match status" value="1"/>
</dbReference>
<accession>A0A3B4BB61</accession>
<dbReference type="SMART" id="SM00589">
    <property type="entry name" value="PRY"/>
    <property type="match status" value="1"/>
</dbReference>
<dbReference type="PROSITE" id="PS50188">
    <property type="entry name" value="B302_SPRY"/>
    <property type="match status" value="1"/>
</dbReference>
<feature type="region of interest" description="Disordered" evidence="8">
    <location>
        <begin position="548"/>
        <end position="615"/>
    </location>
</feature>
<dbReference type="InterPro" id="IPR058030">
    <property type="entry name" value="TRIM8/14/16/25/29/45/65_CC"/>
</dbReference>
<dbReference type="CDD" id="cd19769">
    <property type="entry name" value="Bbox2_TRIM16-like"/>
    <property type="match status" value="1"/>
</dbReference>
<evidence type="ECO:0000313" key="13">
    <source>
        <dbReference type="Proteomes" id="UP000261520"/>
    </source>
</evidence>
<dbReference type="Ensembl" id="ENSPMGT00000027397.1">
    <property type="protein sequence ID" value="ENSPMGP00000025724.1"/>
    <property type="gene ID" value="ENSPMGG00000020760.1"/>
</dbReference>
<dbReference type="STRING" id="409849.ENSPMGP00000025724"/>
<dbReference type="InterPro" id="IPR003879">
    <property type="entry name" value="Butyrophylin_SPRY"/>
</dbReference>
<dbReference type="Pfam" id="PF00643">
    <property type="entry name" value="zf-B_box"/>
    <property type="match status" value="1"/>
</dbReference>
<dbReference type="CDD" id="cd13733">
    <property type="entry name" value="SPRY_PRY_C-I_1"/>
    <property type="match status" value="1"/>
</dbReference>
<sequence>TAEEPPQRSRRRGAAAEEPPQRSPLEDHLLCSICLDLFTDPVSTPCEHIFCRVCITKHWESSSERRCPLCKTSFSVRPDLRVNPLFSQVVSQVKTTEHVLLREVQCDVCSEPKLKALKSCLVCLSSFCESHLQPHLTVSGLKRHQLMEPVENLEDRMCPTHQRPLELFCATDEKCVCMMCSVLEHKNHEFLPLKDAFEEQKASVEKSMSENRRRMLNRRQKMEEIRAVLEQSQTQAETQMQEMVEIFSELVENVQSCLDQYSEIVEKTLTKHEERAQALMSELEQEICDLEQSSTEAECLSRSHDPLLFLQRCTALTPPVRLKEWSSVIFKRAAFEGTTVRALSALGNDLSKTQRRVQEAELKRVQRCAVDVTLDPDTAHCKLILSKDNKKVHQSDSKKKSPENEERFSESCLVLGRPAFSSGRFYFEVQVDEKTPWQIGLVTVSIDRKQQVTLRPSAGVWAVELGEGEQYRALDEAPVPLSPRRPLQKVGVFADHIEGVVSFHDVDTGDIVFSFSGCDFTEDLIPFLSPGTRSGKNSAPLVITTTTVEEQDMSLQDRDGRSQVESATHPHKRFGRKKVKLATPPHKRFGRSKEESTTPSQNRKKSLGSTEGEVH</sequence>
<feature type="domain" description="RING-type" evidence="9">
    <location>
        <begin position="31"/>
        <end position="71"/>
    </location>
</feature>
<reference evidence="12" key="2">
    <citation type="submission" date="2025-09" db="UniProtKB">
        <authorList>
            <consortium name="Ensembl"/>
        </authorList>
    </citation>
    <scope>IDENTIFICATION</scope>
</reference>
<dbReference type="InterPro" id="IPR013083">
    <property type="entry name" value="Znf_RING/FYVE/PHD"/>
</dbReference>
<dbReference type="FunFam" id="2.60.120.920:FF:000004">
    <property type="entry name" value="Butyrophilin subfamily 1 member A1"/>
    <property type="match status" value="1"/>
</dbReference>
<evidence type="ECO:0000256" key="4">
    <source>
        <dbReference type="ARBA" id="ARBA00022833"/>
    </source>
</evidence>
<dbReference type="Pfam" id="PF25600">
    <property type="entry name" value="TRIM_CC"/>
    <property type="match status" value="1"/>
</dbReference>
<evidence type="ECO:0000256" key="6">
    <source>
        <dbReference type="PROSITE-ProRule" id="PRU00024"/>
    </source>
</evidence>
<dbReference type="PROSITE" id="PS50119">
    <property type="entry name" value="ZF_BBOX"/>
    <property type="match status" value="1"/>
</dbReference>
<evidence type="ECO:0000259" key="10">
    <source>
        <dbReference type="PROSITE" id="PS50119"/>
    </source>
</evidence>
<dbReference type="InterPro" id="IPR017907">
    <property type="entry name" value="Znf_RING_CS"/>
</dbReference>
<dbReference type="Gene3D" id="3.30.40.10">
    <property type="entry name" value="Zinc/RING finger domain, C3HC4 (zinc finger)"/>
    <property type="match status" value="1"/>
</dbReference>
<keyword evidence="5" id="KW-0391">Immunity</keyword>
<dbReference type="PROSITE" id="PS00518">
    <property type="entry name" value="ZF_RING_1"/>
    <property type="match status" value="1"/>
</dbReference>
<dbReference type="Gene3D" id="2.60.120.920">
    <property type="match status" value="1"/>
</dbReference>
<dbReference type="InterPro" id="IPR001841">
    <property type="entry name" value="Znf_RING"/>
</dbReference>
<keyword evidence="3 6" id="KW-0863">Zinc-finger</keyword>
<dbReference type="Pfam" id="PF13765">
    <property type="entry name" value="PRY"/>
    <property type="match status" value="1"/>
</dbReference>
<dbReference type="SMART" id="SM00449">
    <property type="entry name" value="SPRY"/>
    <property type="match status" value="1"/>
</dbReference>
<dbReference type="GO" id="GO:0045087">
    <property type="term" value="P:innate immune response"/>
    <property type="evidence" value="ECO:0007669"/>
    <property type="project" value="UniProtKB-KW"/>
</dbReference>
<evidence type="ECO:0000256" key="8">
    <source>
        <dbReference type="SAM" id="MobiDB-lite"/>
    </source>
</evidence>
<dbReference type="InterPro" id="IPR006574">
    <property type="entry name" value="PRY"/>
</dbReference>
<evidence type="ECO:0000256" key="2">
    <source>
        <dbReference type="ARBA" id="ARBA00022723"/>
    </source>
</evidence>
<dbReference type="InterPro" id="IPR000315">
    <property type="entry name" value="Znf_B-box"/>
</dbReference>
<organism evidence="12 13">
    <name type="scientific">Periophthalmus magnuspinnatus</name>
    <dbReference type="NCBI Taxonomy" id="409849"/>
    <lineage>
        <taxon>Eukaryota</taxon>
        <taxon>Metazoa</taxon>
        <taxon>Chordata</taxon>
        <taxon>Craniata</taxon>
        <taxon>Vertebrata</taxon>
        <taxon>Euteleostomi</taxon>
        <taxon>Actinopterygii</taxon>
        <taxon>Neopterygii</taxon>
        <taxon>Teleostei</taxon>
        <taxon>Neoteleostei</taxon>
        <taxon>Acanthomorphata</taxon>
        <taxon>Gobiaria</taxon>
        <taxon>Gobiiformes</taxon>
        <taxon>Gobioidei</taxon>
        <taxon>Gobiidae</taxon>
        <taxon>Oxudercinae</taxon>
        <taxon>Periophthalmus</taxon>
    </lineage>
</organism>
<dbReference type="Gene3D" id="3.30.160.60">
    <property type="entry name" value="Classic Zinc Finger"/>
    <property type="match status" value="1"/>
</dbReference>
<dbReference type="AlphaFoldDB" id="A0A3B4BB61"/>
<dbReference type="SUPFAM" id="SSF57845">
    <property type="entry name" value="B-box zinc-binding domain"/>
    <property type="match status" value="1"/>
</dbReference>
<dbReference type="InterPro" id="IPR051051">
    <property type="entry name" value="E3_ubiq-ligase_TRIM/RNF"/>
</dbReference>
<feature type="region of interest" description="Disordered" evidence="8">
    <location>
        <begin position="1"/>
        <end position="22"/>
    </location>
</feature>
<evidence type="ECO:0000313" key="12">
    <source>
        <dbReference type="Ensembl" id="ENSPMGP00000025724.1"/>
    </source>
</evidence>
<evidence type="ECO:0000256" key="3">
    <source>
        <dbReference type="ARBA" id="ARBA00022771"/>
    </source>
</evidence>
<evidence type="ECO:0000256" key="5">
    <source>
        <dbReference type="ARBA" id="ARBA00022859"/>
    </source>
</evidence>
<feature type="domain" description="B30.2/SPRY" evidence="11">
    <location>
        <begin position="352"/>
        <end position="548"/>
    </location>
</feature>
<dbReference type="GO" id="GO:0005737">
    <property type="term" value="C:cytoplasm"/>
    <property type="evidence" value="ECO:0007669"/>
    <property type="project" value="UniProtKB-ARBA"/>
</dbReference>
<dbReference type="SMART" id="SM00184">
    <property type="entry name" value="RING"/>
    <property type="match status" value="1"/>
</dbReference>
<dbReference type="InterPro" id="IPR027370">
    <property type="entry name" value="Znf-RING_euk"/>
</dbReference>
<proteinExistence type="predicted"/>
<dbReference type="InterPro" id="IPR001870">
    <property type="entry name" value="B30.2/SPRY"/>
</dbReference>
<keyword evidence="7" id="KW-0175">Coiled coil</keyword>
<dbReference type="SUPFAM" id="SSF49899">
    <property type="entry name" value="Concanavalin A-like lectins/glucanases"/>
    <property type="match status" value="1"/>
</dbReference>
<dbReference type="PRINTS" id="PR01407">
    <property type="entry name" value="BUTYPHLNCDUF"/>
</dbReference>
<dbReference type="InterPro" id="IPR013320">
    <property type="entry name" value="ConA-like_dom_sf"/>
</dbReference>
<dbReference type="SMART" id="SM00336">
    <property type="entry name" value="BBOX"/>
    <property type="match status" value="1"/>
</dbReference>
<name>A0A3B4BB61_9GOBI</name>
<evidence type="ECO:0000259" key="9">
    <source>
        <dbReference type="PROSITE" id="PS50089"/>
    </source>
</evidence>
<feature type="coiled-coil region" evidence="7">
    <location>
        <begin position="222"/>
        <end position="289"/>
    </location>
</feature>
<keyword evidence="13" id="KW-1185">Reference proteome</keyword>
<keyword evidence="1" id="KW-0399">Innate immunity</keyword>
<dbReference type="PROSITE" id="PS50089">
    <property type="entry name" value="ZF_RING_2"/>
    <property type="match status" value="1"/>
</dbReference>
<dbReference type="InterPro" id="IPR003877">
    <property type="entry name" value="SPRY_dom"/>
</dbReference>
<reference evidence="12" key="1">
    <citation type="submission" date="2025-08" db="UniProtKB">
        <authorList>
            <consortium name="Ensembl"/>
        </authorList>
    </citation>
    <scope>IDENTIFICATION</scope>
</reference>
<protein>
    <submittedName>
        <fullName evidence="12">Uncharacterized protein</fullName>
    </submittedName>
</protein>
<evidence type="ECO:0000256" key="1">
    <source>
        <dbReference type="ARBA" id="ARBA00022588"/>
    </source>
</evidence>
<dbReference type="Pfam" id="PF00622">
    <property type="entry name" value="SPRY"/>
    <property type="match status" value="1"/>
</dbReference>
<feature type="compositionally biased region" description="Basic residues" evidence="8">
    <location>
        <begin position="569"/>
        <end position="590"/>
    </location>
</feature>
<dbReference type="PANTHER" id="PTHR25465:SF32">
    <property type="entry name" value="BLOODTHIRSTY-RELATED GENE FAMILY, MEMBER 16 ISOFORM X1-RELATED"/>
    <property type="match status" value="1"/>
</dbReference>
<dbReference type="InterPro" id="IPR043136">
    <property type="entry name" value="B30.2/SPRY_sf"/>
</dbReference>
<dbReference type="Proteomes" id="UP000261520">
    <property type="component" value="Unplaced"/>
</dbReference>
<dbReference type="SUPFAM" id="SSF57850">
    <property type="entry name" value="RING/U-box"/>
    <property type="match status" value="1"/>
</dbReference>
<dbReference type="GO" id="GO:0008270">
    <property type="term" value="F:zinc ion binding"/>
    <property type="evidence" value="ECO:0007669"/>
    <property type="project" value="UniProtKB-KW"/>
</dbReference>
<feature type="domain" description="B box-type" evidence="10">
    <location>
        <begin position="153"/>
        <end position="193"/>
    </location>
</feature>
<dbReference type="PANTHER" id="PTHR25465">
    <property type="entry name" value="B-BOX DOMAIN CONTAINING"/>
    <property type="match status" value="1"/>
</dbReference>